<evidence type="ECO:0000256" key="5">
    <source>
        <dbReference type="ARBA" id="ARBA00022833"/>
    </source>
</evidence>
<accession>A0AAV6J1C7</accession>
<dbReference type="EMBL" id="JACTNZ010000009">
    <property type="protein sequence ID" value="KAG5533339.1"/>
    <property type="molecule type" value="Genomic_DNA"/>
</dbReference>
<evidence type="ECO:0000259" key="11">
    <source>
        <dbReference type="PROSITE" id="PS50157"/>
    </source>
</evidence>
<comment type="caution">
    <text evidence="12">The sequence shown here is derived from an EMBL/GenBank/DDBJ whole genome shotgun (WGS) entry which is preliminary data.</text>
</comment>
<evidence type="ECO:0000256" key="8">
    <source>
        <dbReference type="ARBA" id="ARBA00023242"/>
    </source>
</evidence>
<comment type="subcellular location">
    <subcellularLocation>
        <location evidence="1">Nucleus</location>
    </subcellularLocation>
</comment>
<evidence type="ECO:0000256" key="3">
    <source>
        <dbReference type="ARBA" id="ARBA00022737"/>
    </source>
</evidence>
<dbReference type="PROSITE" id="PS50157">
    <property type="entry name" value="ZINC_FINGER_C2H2_2"/>
    <property type="match status" value="4"/>
</dbReference>
<dbReference type="Proteomes" id="UP000823749">
    <property type="component" value="Chromosome 9"/>
</dbReference>
<reference evidence="12" key="1">
    <citation type="submission" date="2020-08" db="EMBL/GenBank/DDBJ databases">
        <title>Plant Genome Project.</title>
        <authorList>
            <person name="Zhang R.-G."/>
        </authorList>
    </citation>
    <scope>NUCLEOTIDE SEQUENCE</scope>
    <source>
        <strain evidence="12">WSP0</strain>
        <tissue evidence="12">Leaf</tissue>
    </source>
</reference>
<keyword evidence="2" id="KW-0479">Metal-binding</keyword>
<dbReference type="PANTHER" id="PTHR26374:SF471">
    <property type="entry name" value="OS03G0279700 PROTEIN"/>
    <property type="match status" value="1"/>
</dbReference>
<sequence length="357" mass="39356">MMKRGREGDLDALTTMANYLVLLSRGGGGAGFQCAATGRPDRVFECKTCNRQFSSFQALGGHRASHKRSRVEPNHHVETTPEKPKVHECPICGVEFALGQALGGHMRRHRVAVDEKEPPELSLSLPRVTVLKKSSSINRTVLCLDLNLSPGENGLEFQMEKVASPMLHCYLQNIIFPIPPCFLIMMKRGREGDLDTLTTMANYLVLLSRGGGGVGAGFQCAATGRPDRVFECKTCNRQFSSFQALGGHRASHKRSRVEPNHHIETTPEKPKVHECPICGVEFALGQALGGHMRRHRVAVDEKEPPELSLSLPRVTVLKKSSSINRTVLCLDLNLSPGENGLEFQMEKVASPMLHCYL</sequence>
<evidence type="ECO:0000256" key="7">
    <source>
        <dbReference type="ARBA" id="ARBA00023163"/>
    </source>
</evidence>
<dbReference type="AlphaFoldDB" id="A0AAV6J1C7"/>
<name>A0AAV6J1C7_9ERIC</name>
<keyword evidence="13" id="KW-1185">Reference proteome</keyword>
<evidence type="ECO:0000256" key="1">
    <source>
        <dbReference type="ARBA" id="ARBA00004123"/>
    </source>
</evidence>
<organism evidence="12 13">
    <name type="scientific">Rhododendron griersonianum</name>
    <dbReference type="NCBI Taxonomy" id="479676"/>
    <lineage>
        <taxon>Eukaryota</taxon>
        <taxon>Viridiplantae</taxon>
        <taxon>Streptophyta</taxon>
        <taxon>Embryophyta</taxon>
        <taxon>Tracheophyta</taxon>
        <taxon>Spermatophyta</taxon>
        <taxon>Magnoliopsida</taxon>
        <taxon>eudicotyledons</taxon>
        <taxon>Gunneridae</taxon>
        <taxon>Pentapetalae</taxon>
        <taxon>asterids</taxon>
        <taxon>Ericales</taxon>
        <taxon>Ericaceae</taxon>
        <taxon>Ericoideae</taxon>
        <taxon>Rhodoreae</taxon>
        <taxon>Rhododendron</taxon>
    </lineage>
</organism>
<keyword evidence="5" id="KW-0862">Zinc</keyword>
<keyword evidence="3" id="KW-0677">Repeat</keyword>
<feature type="compositionally biased region" description="Basic and acidic residues" evidence="10">
    <location>
        <begin position="70"/>
        <end position="82"/>
    </location>
</feature>
<dbReference type="Pfam" id="PF13912">
    <property type="entry name" value="zf-C2H2_6"/>
    <property type="match status" value="4"/>
</dbReference>
<dbReference type="InterPro" id="IPR036236">
    <property type="entry name" value="Znf_C2H2_sf"/>
</dbReference>
<feature type="domain" description="C2H2-type" evidence="11">
    <location>
        <begin position="87"/>
        <end position="109"/>
    </location>
</feature>
<dbReference type="GO" id="GO:0008270">
    <property type="term" value="F:zinc ion binding"/>
    <property type="evidence" value="ECO:0007669"/>
    <property type="project" value="UniProtKB-KW"/>
</dbReference>
<dbReference type="GO" id="GO:0005634">
    <property type="term" value="C:nucleus"/>
    <property type="evidence" value="ECO:0007669"/>
    <property type="project" value="UniProtKB-SubCell"/>
</dbReference>
<evidence type="ECO:0000256" key="4">
    <source>
        <dbReference type="ARBA" id="ARBA00022771"/>
    </source>
</evidence>
<dbReference type="PANTHER" id="PTHR26374">
    <property type="entry name" value="ZINC FINGER PROTEIN ZAT5"/>
    <property type="match status" value="1"/>
</dbReference>
<gene>
    <name evidence="12" type="ORF">RHGRI_027514</name>
</gene>
<dbReference type="PROSITE" id="PS00028">
    <property type="entry name" value="ZINC_FINGER_C2H2_1"/>
    <property type="match status" value="4"/>
</dbReference>
<dbReference type="Gene3D" id="3.30.160.60">
    <property type="entry name" value="Classic Zinc Finger"/>
    <property type="match status" value="2"/>
</dbReference>
<keyword evidence="7" id="KW-0804">Transcription</keyword>
<evidence type="ECO:0000256" key="2">
    <source>
        <dbReference type="ARBA" id="ARBA00022723"/>
    </source>
</evidence>
<dbReference type="SUPFAM" id="SSF57667">
    <property type="entry name" value="beta-beta-alpha zinc fingers"/>
    <property type="match status" value="3"/>
</dbReference>
<keyword evidence="4 9" id="KW-0863">Zinc-finger</keyword>
<evidence type="ECO:0000313" key="13">
    <source>
        <dbReference type="Proteomes" id="UP000823749"/>
    </source>
</evidence>
<evidence type="ECO:0000313" key="12">
    <source>
        <dbReference type="EMBL" id="KAG5533339.1"/>
    </source>
</evidence>
<feature type="domain" description="C2H2-type" evidence="11">
    <location>
        <begin position="273"/>
        <end position="295"/>
    </location>
</feature>
<feature type="region of interest" description="Disordered" evidence="10">
    <location>
        <begin position="60"/>
        <end position="82"/>
    </location>
</feature>
<keyword evidence="6" id="KW-0805">Transcription regulation</keyword>
<feature type="domain" description="C2H2-type" evidence="11">
    <location>
        <begin position="44"/>
        <end position="71"/>
    </location>
</feature>
<dbReference type="SMART" id="SM00355">
    <property type="entry name" value="ZnF_C2H2"/>
    <property type="match status" value="4"/>
</dbReference>
<evidence type="ECO:0000256" key="6">
    <source>
        <dbReference type="ARBA" id="ARBA00023015"/>
    </source>
</evidence>
<dbReference type="InterPro" id="IPR013087">
    <property type="entry name" value="Znf_C2H2_type"/>
</dbReference>
<keyword evidence="8" id="KW-0539">Nucleus</keyword>
<feature type="domain" description="C2H2-type" evidence="11">
    <location>
        <begin position="230"/>
        <end position="257"/>
    </location>
</feature>
<evidence type="ECO:0000256" key="10">
    <source>
        <dbReference type="SAM" id="MobiDB-lite"/>
    </source>
</evidence>
<proteinExistence type="predicted"/>
<protein>
    <recommendedName>
        <fullName evidence="11">C2H2-type domain-containing protein</fullName>
    </recommendedName>
</protein>
<evidence type="ECO:0000256" key="9">
    <source>
        <dbReference type="PROSITE-ProRule" id="PRU00042"/>
    </source>
</evidence>